<dbReference type="AlphaFoldDB" id="A0A383DWF2"/>
<evidence type="ECO:0000256" key="1">
    <source>
        <dbReference type="SAM" id="MobiDB-lite"/>
    </source>
</evidence>
<protein>
    <submittedName>
        <fullName evidence="2">Uncharacterized protein</fullName>
    </submittedName>
</protein>
<organism evidence="2">
    <name type="scientific">marine metagenome</name>
    <dbReference type="NCBI Taxonomy" id="408172"/>
    <lineage>
        <taxon>unclassified sequences</taxon>
        <taxon>metagenomes</taxon>
        <taxon>ecological metagenomes</taxon>
    </lineage>
</organism>
<accession>A0A383DWF2</accession>
<proteinExistence type="predicted"/>
<name>A0A383DWF2_9ZZZZ</name>
<feature type="region of interest" description="Disordered" evidence="1">
    <location>
        <begin position="1"/>
        <end position="29"/>
    </location>
</feature>
<sequence length="29" mass="3222">MAIGDSIEMLEGSDSTHKKRKGLEDLEQC</sequence>
<evidence type="ECO:0000313" key="2">
    <source>
        <dbReference type="EMBL" id="SVE48821.1"/>
    </source>
</evidence>
<reference evidence="2" key="1">
    <citation type="submission" date="2018-05" db="EMBL/GenBank/DDBJ databases">
        <authorList>
            <person name="Lanie J.A."/>
            <person name="Ng W.-L."/>
            <person name="Kazmierczak K.M."/>
            <person name="Andrzejewski T.M."/>
            <person name="Davidsen T.M."/>
            <person name="Wayne K.J."/>
            <person name="Tettelin H."/>
            <person name="Glass J.I."/>
            <person name="Rusch D."/>
            <person name="Podicherti R."/>
            <person name="Tsui H.-C.T."/>
            <person name="Winkler M.E."/>
        </authorList>
    </citation>
    <scope>NUCLEOTIDE SEQUENCE</scope>
</reference>
<gene>
    <name evidence="2" type="ORF">METZ01_LOCUS501675</name>
</gene>
<dbReference type="EMBL" id="UINC01220771">
    <property type="protein sequence ID" value="SVE48821.1"/>
    <property type="molecule type" value="Genomic_DNA"/>
</dbReference>